<feature type="compositionally biased region" description="Basic and acidic residues" evidence="2">
    <location>
        <begin position="255"/>
        <end position="268"/>
    </location>
</feature>
<dbReference type="GO" id="GO:0051603">
    <property type="term" value="P:proteolysis involved in protein catabolic process"/>
    <property type="evidence" value="ECO:0007669"/>
    <property type="project" value="InterPro"/>
</dbReference>
<name>A0A7S3NPY9_9STRA</name>
<feature type="compositionally biased region" description="Polar residues" evidence="2">
    <location>
        <begin position="269"/>
        <end position="280"/>
    </location>
</feature>
<reference evidence="3" key="1">
    <citation type="submission" date="2021-01" db="EMBL/GenBank/DDBJ databases">
        <authorList>
            <person name="Corre E."/>
            <person name="Pelletier E."/>
            <person name="Niang G."/>
            <person name="Scheremetjew M."/>
            <person name="Finn R."/>
            <person name="Kale V."/>
            <person name="Holt S."/>
            <person name="Cochrane G."/>
            <person name="Meng A."/>
            <person name="Brown T."/>
            <person name="Cohen L."/>
        </authorList>
    </citation>
    <scope>NUCLEOTIDE SEQUENCE</scope>
    <source>
        <strain evidence="3">CCMP1510</strain>
    </source>
</reference>
<keyword evidence="1" id="KW-0647">Proteasome</keyword>
<evidence type="ECO:0000256" key="1">
    <source>
        <dbReference type="ARBA" id="ARBA00022942"/>
    </source>
</evidence>
<evidence type="ECO:0000256" key="2">
    <source>
        <dbReference type="SAM" id="MobiDB-lite"/>
    </source>
</evidence>
<dbReference type="EMBL" id="HBIJ01023140">
    <property type="protein sequence ID" value="CAE0374422.1"/>
    <property type="molecule type" value="Transcribed_RNA"/>
</dbReference>
<dbReference type="AlphaFoldDB" id="A0A7S3NPY9"/>
<protein>
    <submittedName>
        <fullName evidence="3">Uncharacterized protein</fullName>
    </submittedName>
</protein>
<sequence length="280" mass="30336">MRLQEISSLMVLISACNVNADLTPQGRLGAVEGAVKAASMGGSVVGLCGETFVVLATFAEVSAELAYPIERMWRCDRTICVAAVGYARDALLAGDFAQEQCHNQRMTLGVSPTPSGIAESLTDAVATAARESRPIGAHLVVAGVGSCGPLLYSIEPSGRLSQLRAVALGRYSVPISKYLRKAPEPQDLADAKQILRDIINKAIKTANEDDSDYHTEEEPLLSSQLVFISENDYRKRTEPDFAWMTQQIDDSLLHENSDSSDHEVDLSKRNSQSSYTGDDR</sequence>
<dbReference type="Pfam" id="PF00227">
    <property type="entry name" value="Proteasome"/>
    <property type="match status" value="1"/>
</dbReference>
<dbReference type="InterPro" id="IPR001353">
    <property type="entry name" value="Proteasome_sua/b"/>
</dbReference>
<dbReference type="GO" id="GO:0005839">
    <property type="term" value="C:proteasome core complex"/>
    <property type="evidence" value="ECO:0007669"/>
    <property type="project" value="InterPro"/>
</dbReference>
<accession>A0A7S3NPY9</accession>
<feature type="region of interest" description="Disordered" evidence="2">
    <location>
        <begin position="255"/>
        <end position="280"/>
    </location>
</feature>
<evidence type="ECO:0000313" key="3">
    <source>
        <dbReference type="EMBL" id="CAE0374422.1"/>
    </source>
</evidence>
<dbReference type="PROSITE" id="PS51257">
    <property type="entry name" value="PROKAR_LIPOPROTEIN"/>
    <property type="match status" value="1"/>
</dbReference>
<gene>
    <name evidence="3" type="ORF">ALAG00032_LOCUS15225</name>
</gene>
<dbReference type="Gene3D" id="3.60.20.10">
    <property type="entry name" value="Glutamine Phosphoribosylpyrophosphate, subunit 1, domain 1"/>
    <property type="match status" value="1"/>
</dbReference>
<proteinExistence type="predicted"/>
<dbReference type="InterPro" id="IPR029055">
    <property type="entry name" value="Ntn_hydrolases_N"/>
</dbReference>
<dbReference type="InterPro" id="IPR050115">
    <property type="entry name" value="Proteasome_alpha"/>
</dbReference>
<dbReference type="SUPFAM" id="SSF56235">
    <property type="entry name" value="N-terminal nucleophile aminohydrolases (Ntn hydrolases)"/>
    <property type="match status" value="1"/>
</dbReference>
<organism evidence="3">
    <name type="scientific">Aureoumbra lagunensis</name>
    <dbReference type="NCBI Taxonomy" id="44058"/>
    <lineage>
        <taxon>Eukaryota</taxon>
        <taxon>Sar</taxon>
        <taxon>Stramenopiles</taxon>
        <taxon>Ochrophyta</taxon>
        <taxon>Pelagophyceae</taxon>
        <taxon>Pelagomonadales</taxon>
        <taxon>Aureoumbra</taxon>
    </lineage>
</organism>
<dbReference type="PANTHER" id="PTHR11599">
    <property type="entry name" value="PROTEASOME SUBUNIT ALPHA/BETA"/>
    <property type="match status" value="1"/>
</dbReference>